<organism evidence="3">
    <name type="scientific">marine metagenome</name>
    <dbReference type="NCBI Taxonomy" id="408172"/>
    <lineage>
        <taxon>unclassified sequences</taxon>
        <taxon>metagenomes</taxon>
        <taxon>ecological metagenomes</taxon>
    </lineage>
</organism>
<dbReference type="FunFam" id="3.30.830.10:FF:000034">
    <property type="entry name" value="presequence protease 1, chloroplastic/mitochondrial"/>
    <property type="match status" value="1"/>
</dbReference>
<gene>
    <name evidence="3" type="ORF">METZ01_LOCUS88738</name>
</gene>
<dbReference type="PANTHER" id="PTHR43016">
    <property type="entry name" value="PRESEQUENCE PROTEASE"/>
    <property type="match status" value="1"/>
</dbReference>
<evidence type="ECO:0000259" key="1">
    <source>
        <dbReference type="Pfam" id="PF00675"/>
    </source>
</evidence>
<evidence type="ECO:0000259" key="2">
    <source>
        <dbReference type="Pfam" id="PF05193"/>
    </source>
</evidence>
<reference evidence="3" key="1">
    <citation type="submission" date="2018-05" db="EMBL/GenBank/DDBJ databases">
        <authorList>
            <person name="Lanie J.A."/>
            <person name="Ng W.-L."/>
            <person name="Kazmierczak K.M."/>
            <person name="Andrzejewski T.M."/>
            <person name="Davidsen T.M."/>
            <person name="Wayne K.J."/>
            <person name="Tettelin H."/>
            <person name="Glass J.I."/>
            <person name="Rusch D."/>
            <person name="Podicherti R."/>
            <person name="Tsui H.-C.T."/>
            <person name="Winkler M.E."/>
        </authorList>
    </citation>
    <scope>NUCLEOTIDE SEQUENCE</scope>
</reference>
<dbReference type="SUPFAM" id="SSF63411">
    <property type="entry name" value="LuxS/MPP-like metallohydrolase"/>
    <property type="match status" value="2"/>
</dbReference>
<dbReference type="InterPro" id="IPR007863">
    <property type="entry name" value="Peptidase_M16_C"/>
</dbReference>
<dbReference type="EMBL" id="UINC01007967">
    <property type="protein sequence ID" value="SVA35884.1"/>
    <property type="molecule type" value="Genomic_DNA"/>
</dbReference>
<feature type="non-terminal residue" evidence="3">
    <location>
        <position position="501"/>
    </location>
</feature>
<dbReference type="AlphaFoldDB" id="A0A381V6Q9"/>
<feature type="domain" description="Peptidase M16 C-terminal" evidence="2">
    <location>
        <begin position="218"/>
        <end position="402"/>
    </location>
</feature>
<name>A0A381V6Q9_9ZZZZ</name>
<dbReference type="GO" id="GO:0004222">
    <property type="term" value="F:metalloendopeptidase activity"/>
    <property type="evidence" value="ECO:0007669"/>
    <property type="project" value="TreeGrafter"/>
</dbReference>
<evidence type="ECO:0008006" key="4">
    <source>
        <dbReference type="Google" id="ProtNLM"/>
    </source>
</evidence>
<dbReference type="GO" id="GO:0046872">
    <property type="term" value="F:metal ion binding"/>
    <property type="evidence" value="ECO:0007669"/>
    <property type="project" value="InterPro"/>
</dbReference>
<feature type="domain" description="Peptidase M16 N-terminal" evidence="1">
    <location>
        <begin position="73"/>
        <end position="157"/>
    </location>
</feature>
<sequence>MFWFHIFKNWRKQFMSFELNQNYSGFKLIKKEEIAELKSLGLFFEHEGTGAELLVLENDDDNKVFSATFRTPPTNDAGVAHILEHSVLCGSKNFPVKEPFVELMKGSLQTFLNAMTFPDKTMYPVASRNRKDFFNLMNVYMDAVFYPVISEDTFKQEGWHYELTSPDDKIVYKGVVLNEMKGVFSDPESCVDRQLAHSLFPSTTYGYESGGDPERIPNLTYDDFKGFHKKHYHPSNSRIFLYGDGDTNEYLSFLHEKYLKNFDRIEVDTSIKHQRSFRKPKRKSFNYPVSTHESVDKKTYVLLGIKLDKAVNYEHCLSFSILSHLLLGTSASPLRKALIDSQLGSEIIGGGFDDNRADTLFAVGLKGTEAKHEEKILEIIDTTLKNLVKNGIEEDMIRSAVNSVDFRLREANFGGFAKGIVYNIQALGSWLYGKDPFSHLKFEKVMRKIKKKSVQGYFEGLIDRYLIENSHKSILIATPKPGLGKKQEARERKKLKEIKNN</sequence>
<dbReference type="Pfam" id="PF00675">
    <property type="entry name" value="Peptidase_M16"/>
    <property type="match status" value="1"/>
</dbReference>
<accession>A0A381V6Q9</accession>
<dbReference type="GO" id="GO:0016485">
    <property type="term" value="P:protein processing"/>
    <property type="evidence" value="ECO:0007669"/>
    <property type="project" value="TreeGrafter"/>
</dbReference>
<dbReference type="InterPro" id="IPR011249">
    <property type="entry name" value="Metalloenz_LuxS/M16"/>
</dbReference>
<proteinExistence type="predicted"/>
<dbReference type="PANTHER" id="PTHR43016:SF13">
    <property type="entry name" value="PRESEQUENCE PROTEASE, MITOCHONDRIAL"/>
    <property type="match status" value="1"/>
</dbReference>
<evidence type="ECO:0000313" key="3">
    <source>
        <dbReference type="EMBL" id="SVA35884.1"/>
    </source>
</evidence>
<dbReference type="InterPro" id="IPR011765">
    <property type="entry name" value="Pept_M16_N"/>
</dbReference>
<protein>
    <recommendedName>
        <fullName evidence="4">Peptidase M16C associated domain-containing protein</fullName>
    </recommendedName>
</protein>
<dbReference type="Pfam" id="PF05193">
    <property type="entry name" value="Peptidase_M16_C"/>
    <property type="match status" value="1"/>
</dbReference>
<dbReference type="Gene3D" id="3.30.830.10">
    <property type="entry name" value="Metalloenzyme, LuxS/M16 peptidase-like"/>
    <property type="match status" value="2"/>
</dbReference>